<evidence type="ECO:0000256" key="7">
    <source>
        <dbReference type="SAM" id="SignalP"/>
    </source>
</evidence>
<comment type="similarity">
    <text evidence="2 6">Belongs to the bacterial solute-binding protein 9 family.</text>
</comment>
<organism evidence="8 9">
    <name type="scientific">Rufibacter roseus</name>
    <dbReference type="NCBI Taxonomy" id="1567108"/>
    <lineage>
        <taxon>Bacteria</taxon>
        <taxon>Pseudomonadati</taxon>
        <taxon>Bacteroidota</taxon>
        <taxon>Cytophagia</taxon>
        <taxon>Cytophagales</taxon>
        <taxon>Hymenobacteraceae</taxon>
        <taxon>Rufibacter</taxon>
    </lineage>
</organism>
<dbReference type="SUPFAM" id="SSF53807">
    <property type="entry name" value="Helical backbone' metal receptor"/>
    <property type="match status" value="1"/>
</dbReference>
<protein>
    <submittedName>
        <fullName evidence="8">Metal ABC transporter solute-binding protein, Zn/Mn family</fullName>
    </submittedName>
</protein>
<comment type="caution">
    <text evidence="8">The sequence shown here is derived from an EMBL/GenBank/DDBJ whole genome shotgun (WGS) entry which is preliminary data.</text>
</comment>
<evidence type="ECO:0000256" key="6">
    <source>
        <dbReference type="RuleBase" id="RU003512"/>
    </source>
</evidence>
<keyword evidence="3 6" id="KW-0813">Transport</keyword>
<feature type="chain" id="PRO_5046289645" evidence="7">
    <location>
        <begin position="29"/>
        <end position="315"/>
    </location>
</feature>
<dbReference type="EMBL" id="JBHSYQ010000016">
    <property type="protein sequence ID" value="MFC6999886.1"/>
    <property type="molecule type" value="Genomic_DNA"/>
</dbReference>
<proteinExistence type="inferred from homology"/>
<reference evidence="9" key="1">
    <citation type="journal article" date="2019" name="Int. J. Syst. Evol. Microbiol.">
        <title>The Global Catalogue of Microorganisms (GCM) 10K type strain sequencing project: providing services to taxonomists for standard genome sequencing and annotation.</title>
        <authorList>
            <consortium name="The Broad Institute Genomics Platform"/>
            <consortium name="The Broad Institute Genome Sequencing Center for Infectious Disease"/>
            <person name="Wu L."/>
            <person name="Ma J."/>
        </authorList>
    </citation>
    <scope>NUCLEOTIDE SEQUENCE [LARGE SCALE GENOMIC DNA]</scope>
    <source>
        <strain evidence="9">CGMCC 4.7393</strain>
    </source>
</reference>
<dbReference type="Gene3D" id="3.40.50.1980">
    <property type="entry name" value="Nitrogenase molybdenum iron protein domain"/>
    <property type="match status" value="2"/>
</dbReference>
<dbReference type="PANTHER" id="PTHR42953">
    <property type="entry name" value="HIGH-AFFINITY ZINC UPTAKE SYSTEM PROTEIN ZNUA-RELATED"/>
    <property type="match status" value="1"/>
</dbReference>
<evidence type="ECO:0000256" key="3">
    <source>
        <dbReference type="ARBA" id="ARBA00022448"/>
    </source>
</evidence>
<dbReference type="InterPro" id="IPR006129">
    <property type="entry name" value="AdhesinB"/>
</dbReference>
<keyword evidence="9" id="KW-1185">Reference proteome</keyword>
<dbReference type="Proteomes" id="UP001596405">
    <property type="component" value="Unassembled WGS sequence"/>
</dbReference>
<dbReference type="RefSeq" id="WP_066622175.1">
    <property type="nucleotide sequence ID" value="NZ_JBHSYQ010000016.1"/>
</dbReference>
<keyword evidence="4" id="KW-0479">Metal-binding</keyword>
<accession>A0ABW2DTM6</accession>
<dbReference type="InterPro" id="IPR006127">
    <property type="entry name" value="ZnuA-like"/>
</dbReference>
<sequence length="315" mass="34996">MKSAQKWRIIFGWLMCLFLLFSSCTPQEDTAELAKQQGKLYIVTTTGILQDAVANVAGERAVVEALMGSGVDPHLYKAALGDLQKLRQADVIIYNGLHLEGKMGEVLEKLSRQQTVWAAAEGLPKNKLRHSPNYPDTHDPHVWFDVQLWSKLVAHVSERLQKHDPAHAQEYRQNTQKYLQQLDSLHQWAKQQIASIPAQQRILITAHDAFGYFGDAYNIEVRGLQGISTMSEFGLRDVSSLVDFITKRKIKAVFVETSVSNKAIEAVQEGSKQRGQQVKIGGNLYSDALGEAGGPAGTYIGMVKANVQKIVEALK</sequence>
<dbReference type="PROSITE" id="PS51257">
    <property type="entry name" value="PROKAR_LIPOPROTEIN"/>
    <property type="match status" value="1"/>
</dbReference>
<name>A0ABW2DTM6_9BACT</name>
<dbReference type="InterPro" id="IPR006128">
    <property type="entry name" value="Lipoprotein_PsaA-like"/>
</dbReference>
<evidence type="ECO:0000256" key="4">
    <source>
        <dbReference type="ARBA" id="ARBA00022723"/>
    </source>
</evidence>
<evidence type="ECO:0000313" key="8">
    <source>
        <dbReference type="EMBL" id="MFC6999886.1"/>
    </source>
</evidence>
<evidence type="ECO:0000256" key="1">
    <source>
        <dbReference type="ARBA" id="ARBA00004196"/>
    </source>
</evidence>
<evidence type="ECO:0000313" key="9">
    <source>
        <dbReference type="Proteomes" id="UP001596405"/>
    </source>
</evidence>
<dbReference type="PRINTS" id="PR00690">
    <property type="entry name" value="ADHESNFAMILY"/>
</dbReference>
<keyword evidence="5 7" id="KW-0732">Signal</keyword>
<dbReference type="Pfam" id="PF01297">
    <property type="entry name" value="ZnuA"/>
    <property type="match status" value="1"/>
</dbReference>
<dbReference type="PRINTS" id="PR00691">
    <property type="entry name" value="ADHESINB"/>
</dbReference>
<gene>
    <name evidence="8" type="ORF">ACFQHR_19780</name>
</gene>
<dbReference type="InterPro" id="IPR050492">
    <property type="entry name" value="Bact_metal-bind_prot9"/>
</dbReference>
<evidence type="ECO:0000256" key="5">
    <source>
        <dbReference type="ARBA" id="ARBA00022729"/>
    </source>
</evidence>
<feature type="signal peptide" evidence="7">
    <location>
        <begin position="1"/>
        <end position="28"/>
    </location>
</feature>
<comment type="subcellular location">
    <subcellularLocation>
        <location evidence="1">Cell envelope</location>
    </subcellularLocation>
</comment>
<dbReference type="PANTHER" id="PTHR42953:SF1">
    <property type="entry name" value="METAL-BINDING PROTEIN HI_0362-RELATED"/>
    <property type="match status" value="1"/>
</dbReference>
<evidence type="ECO:0000256" key="2">
    <source>
        <dbReference type="ARBA" id="ARBA00011028"/>
    </source>
</evidence>